<evidence type="ECO:0000256" key="5">
    <source>
        <dbReference type="ARBA" id="ARBA00022729"/>
    </source>
</evidence>
<evidence type="ECO:0000313" key="12">
    <source>
        <dbReference type="EMBL" id="SYW76995.1"/>
    </source>
</evidence>
<keyword evidence="3" id="KW-0325">Glycoprotein</keyword>
<dbReference type="PANTHER" id="PTHR46471:SF2">
    <property type="entry name" value="CHITIN DEACETYLASE-RELATED"/>
    <property type="match status" value="1"/>
</dbReference>
<organism evidence="11 13">
    <name type="scientific">Ustilago bromivora</name>
    <dbReference type="NCBI Taxonomy" id="307758"/>
    <lineage>
        <taxon>Eukaryota</taxon>
        <taxon>Fungi</taxon>
        <taxon>Dikarya</taxon>
        <taxon>Basidiomycota</taxon>
        <taxon>Ustilaginomycotina</taxon>
        <taxon>Ustilaginomycetes</taxon>
        <taxon>Ustilaginales</taxon>
        <taxon>Ustilaginaceae</taxon>
        <taxon>Ustilago</taxon>
    </lineage>
</organism>
<dbReference type="AlphaFoldDB" id="A0A1K0G1I8"/>
<evidence type="ECO:0000256" key="1">
    <source>
        <dbReference type="ARBA" id="ARBA00001941"/>
    </source>
</evidence>
<evidence type="ECO:0000313" key="14">
    <source>
        <dbReference type="Proteomes" id="UP000658997"/>
    </source>
</evidence>
<dbReference type="SMR" id="A0A1K0G1I8"/>
<evidence type="ECO:0000256" key="8">
    <source>
        <dbReference type="ARBA" id="ARBA00023288"/>
    </source>
</evidence>
<feature type="signal peptide" evidence="9">
    <location>
        <begin position="1"/>
        <end position="23"/>
    </location>
</feature>
<keyword evidence="3" id="KW-0336">GPI-anchor</keyword>
<keyword evidence="14" id="KW-1185">Reference proteome</keyword>
<feature type="chain" id="PRO_5038218749" evidence="9">
    <location>
        <begin position="24"/>
        <end position="303"/>
    </location>
</feature>
<comment type="cofactor">
    <cofactor evidence="1">
        <name>Co(2+)</name>
        <dbReference type="ChEBI" id="CHEBI:48828"/>
    </cofactor>
</comment>
<evidence type="ECO:0000313" key="13">
    <source>
        <dbReference type="Proteomes" id="UP000179920"/>
    </source>
</evidence>
<dbReference type="Proteomes" id="UP000179920">
    <property type="component" value="Chromosome IV"/>
</dbReference>
<dbReference type="Proteomes" id="UP000658997">
    <property type="component" value="Unassembled WGS sequence"/>
</dbReference>
<dbReference type="SUPFAM" id="SSF88713">
    <property type="entry name" value="Glycoside hydrolase/deacetylase"/>
    <property type="match status" value="1"/>
</dbReference>
<dbReference type="PANTHER" id="PTHR46471">
    <property type="entry name" value="CHITIN DEACETYLASE"/>
    <property type="match status" value="1"/>
</dbReference>
<dbReference type="GO" id="GO:0046872">
    <property type="term" value="F:metal ion binding"/>
    <property type="evidence" value="ECO:0007669"/>
    <property type="project" value="UniProtKB-KW"/>
</dbReference>
<dbReference type="GO" id="GO:0005886">
    <property type="term" value="C:plasma membrane"/>
    <property type="evidence" value="ECO:0007669"/>
    <property type="project" value="UniProtKB-SubCell"/>
</dbReference>
<dbReference type="PROSITE" id="PS51677">
    <property type="entry name" value="NODB"/>
    <property type="match status" value="1"/>
</dbReference>
<dbReference type="EMBL" id="LT558120">
    <property type="protein sequence ID" value="SAM80950.1"/>
    <property type="molecule type" value="Genomic_DNA"/>
</dbReference>
<name>A0A1K0G1I8_9BASI</name>
<dbReference type="Gene3D" id="3.20.20.370">
    <property type="entry name" value="Glycoside hydrolase/deacetylase"/>
    <property type="match status" value="1"/>
</dbReference>
<dbReference type="OrthoDB" id="2125469at2759"/>
<evidence type="ECO:0000256" key="2">
    <source>
        <dbReference type="ARBA" id="ARBA00004609"/>
    </source>
</evidence>
<reference evidence="12" key="3">
    <citation type="submission" date="2018-08" db="EMBL/GenBank/DDBJ databases">
        <authorList>
            <person name="Guldener U."/>
        </authorList>
    </citation>
    <scope>NUCLEOTIDE SEQUENCE</scope>
    <source>
        <strain evidence="12">UB2</strain>
    </source>
</reference>
<keyword evidence="5 9" id="KW-0732">Signal</keyword>
<protein>
    <submittedName>
        <fullName evidence="11">Related to deacetylase</fullName>
    </submittedName>
</protein>
<dbReference type="InterPro" id="IPR002509">
    <property type="entry name" value="NODB_dom"/>
</dbReference>
<dbReference type="GO" id="GO:0016810">
    <property type="term" value="F:hydrolase activity, acting on carbon-nitrogen (but not peptide) bonds"/>
    <property type="evidence" value="ECO:0007669"/>
    <property type="project" value="InterPro"/>
</dbReference>
<keyword evidence="6" id="KW-0378">Hydrolase</keyword>
<evidence type="ECO:0000256" key="4">
    <source>
        <dbReference type="ARBA" id="ARBA00022723"/>
    </source>
</evidence>
<proteinExistence type="predicted"/>
<dbReference type="GO" id="GO:0005975">
    <property type="term" value="P:carbohydrate metabolic process"/>
    <property type="evidence" value="ECO:0007669"/>
    <property type="project" value="InterPro"/>
</dbReference>
<reference evidence="11" key="1">
    <citation type="submission" date="2016-04" db="EMBL/GenBank/DDBJ databases">
        <authorList>
            <person name="Evans L.H."/>
            <person name="Alamgir A."/>
            <person name="Owens N."/>
            <person name="Weber N.D."/>
            <person name="Virtaneva K."/>
            <person name="Barbian K."/>
            <person name="Babar A."/>
            <person name="Rosenke K."/>
        </authorList>
    </citation>
    <scope>NUCLEOTIDE SEQUENCE</scope>
    <source>
        <strain evidence="11">UB2112</strain>
    </source>
</reference>
<evidence type="ECO:0000256" key="7">
    <source>
        <dbReference type="ARBA" id="ARBA00023277"/>
    </source>
</evidence>
<reference evidence="13" key="2">
    <citation type="submission" date="2016-04" db="EMBL/GenBank/DDBJ databases">
        <authorList>
            <person name="Guldener U."/>
            <person name="Guldener U."/>
        </authorList>
    </citation>
    <scope>NUCLEOTIDE SEQUENCE [LARGE SCALE GENOMIC DNA]</scope>
    <source>
        <strain evidence="13">UB2112</strain>
    </source>
</reference>
<evidence type="ECO:0000313" key="11">
    <source>
        <dbReference type="EMBL" id="SAM80950.1"/>
    </source>
</evidence>
<evidence type="ECO:0000256" key="6">
    <source>
        <dbReference type="ARBA" id="ARBA00022801"/>
    </source>
</evidence>
<keyword evidence="8" id="KW-0449">Lipoprotein</keyword>
<keyword evidence="3" id="KW-0472">Membrane</keyword>
<dbReference type="GO" id="GO:0098552">
    <property type="term" value="C:side of membrane"/>
    <property type="evidence" value="ECO:0007669"/>
    <property type="project" value="UniProtKB-KW"/>
</dbReference>
<keyword evidence="7" id="KW-0119">Carbohydrate metabolism</keyword>
<evidence type="ECO:0000256" key="3">
    <source>
        <dbReference type="ARBA" id="ARBA00022622"/>
    </source>
</evidence>
<dbReference type="EMBL" id="ULHB01000022">
    <property type="protein sequence ID" value="SYW76995.1"/>
    <property type="molecule type" value="Genomic_DNA"/>
</dbReference>
<accession>A0A1K0G1I8</accession>
<evidence type="ECO:0000256" key="9">
    <source>
        <dbReference type="SAM" id="SignalP"/>
    </source>
</evidence>
<dbReference type="Pfam" id="PF01522">
    <property type="entry name" value="Polysacc_deac_1"/>
    <property type="match status" value="1"/>
</dbReference>
<comment type="subcellular location">
    <subcellularLocation>
        <location evidence="2">Cell membrane</location>
        <topology evidence="2">Lipid-anchor</topology>
        <topology evidence="2">GPI-anchor</topology>
    </subcellularLocation>
</comment>
<evidence type="ECO:0000259" key="10">
    <source>
        <dbReference type="PROSITE" id="PS51677"/>
    </source>
</evidence>
<sequence length="303" mass="33463">MRFSSVLAAGAALTAALLTPATASPTAMSTIPNTISANVRKELVKMPPDSYTLYNLDADSKTSTLLKRARVDGIQTRCTTKSCLSMTFDDGPYTSMRKLVDTLDNAGGQKATFFVNGNNFRCIYDQASVARLRYAYERGHQICSHSWSHPDISKLTNQQLDRQVQLVEDALWKILGVVPACIRAPFGSIRDDQVQYLNNRWGLVVVHWNYDSNDANGYGTEYGLNLYRNLKAPTHAIILNHETVADTPNTVIPQAVQIVRQNGYKGSQTTAATLRYNPYKVVGSYGNRDDSWTCDDKPAPGGV</sequence>
<keyword evidence="4" id="KW-0479">Metal-binding</keyword>
<gene>
    <name evidence="12" type="ORF">UBRO2_01618</name>
    <name evidence="11" type="ORF">UBRO_02660</name>
</gene>
<dbReference type="InterPro" id="IPR011330">
    <property type="entry name" value="Glyco_hydro/deAcase_b/a-brl"/>
</dbReference>
<feature type="domain" description="NodB homology" evidence="10">
    <location>
        <begin position="82"/>
        <end position="267"/>
    </location>
</feature>